<dbReference type="PANTHER" id="PTHR23412:SF17">
    <property type="entry name" value="OTOANCORIN"/>
    <property type="match status" value="1"/>
</dbReference>
<dbReference type="Proteomes" id="UP000007151">
    <property type="component" value="Unassembled WGS sequence"/>
</dbReference>
<evidence type="ECO:0000256" key="2">
    <source>
        <dbReference type="ARBA" id="ARBA00023180"/>
    </source>
</evidence>
<sequence>MRPNDTVKCLSHLTRHKLSTAEAKVIWSNIVDYYNDTQNIPDDVLKELHWVSTVVTPEEFSNLTLSNIEVISTLGIDYGLSMDQLDAIADRVREDFGGKQPEDYTSYDLIGLRQILCAFNASEINRIHPKAYKEAANVIGNLKNCDYEVLKAFAALAIKKAAFGPPRFWTSGTLKIVGAVANFFPKESVNFKKLNNDGTK</sequence>
<dbReference type="AlphaFoldDB" id="A0A212EXW9"/>
<gene>
    <name evidence="3" type="ORF">KGM_206154</name>
</gene>
<evidence type="ECO:0000256" key="1">
    <source>
        <dbReference type="ARBA" id="ARBA00022729"/>
    </source>
</evidence>
<proteinExistence type="predicted"/>
<dbReference type="GO" id="GO:0007160">
    <property type="term" value="P:cell-matrix adhesion"/>
    <property type="evidence" value="ECO:0007669"/>
    <property type="project" value="TreeGrafter"/>
</dbReference>
<evidence type="ECO:0000313" key="3">
    <source>
        <dbReference type="EMBL" id="OWR46339.1"/>
    </source>
</evidence>
<organism evidence="3 4">
    <name type="scientific">Danaus plexippus plexippus</name>
    <dbReference type="NCBI Taxonomy" id="278856"/>
    <lineage>
        <taxon>Eukaryota</taxon>
        <taxon>Metazoa</taxon>
        <taxon>Ecdysozoa</taxon>
        <taxon>Arthropoda</taxon>
        <taxon>Hexapoda</taxon>
        <taxon>Insecta</taxon>
        <taxon>Pterygota</taxon>
        <taxon>Neoptera</taxon>
        <taxon>Endopterygota</taxon>
        <taxon>Lepidoptera</taxon>
        <taxon>Glossata</taxon>
        <taxon>Ditrysia</taxon>
        <taxon>Papilionoidea</taxon>
        <taxon>Nymphalidae</taxon>
        <taxon>Danainae</taxon>
        <taxon>Danaini</taxon>
        <taxon>Danaina</taxon>
        <taxon>Danaus</taxon>
        <taxon>Danaus</taxon>
    </lineage>
</organism>
<keyword evidence="4" id="KW-1185">Reference proteome</keyword>
<evidence type="ECO:0000313" key="4">
    <source>
        <dbReference type="Proteomes" id="UP000007151"/>
    </source>
</evidence>
<dbReference type="GO" id="GO:0009986">
    <property type="term" value="C:cell surface"/>
    <property type="evidence" value="ECO:0007669"/>
    <property type="project" value="TreeGrafter"/>
</dbReference>
<dbReference type="PANTHER" id="PTHR23412">
    <property type="entry name" value="STEREOCILIN RELATED"/>
    <property type="match status" value="1"/>
</dbReference>
<keyword evidence="1" id="KW-0732">Signal</keyword>
<keyword evidence="2" id="KW-0325">Glycoprotein</keyword>
<comment type="caution">
    <text evidence="3">The sequence shown here is derived from an EMBL/GenBank/DDBJ whole genome shotgun (WGS) entry which is preliminary data.</text>
</comment>
<reference evidence="3 4" key="1">
    <citation type="journal article" date="2011" name="Cell">
        <title>The monarch butterfly genome yields insights into long-distance migration.</title>
        <authorList>
            <person name="Zhan S."/>
            <person name="Merlin C."/>
            <person name="Boore J.L."/>
            <person name="Reppert S.M."/>
        </authorList>
    </citation>
    <scope>NUCLEOTIDE SEQUENCE [LARGE SCALE GENOMIC DNA]</scope>
    <source>
        <strain evidence="3">F-2</strain>
    </source>
</reference>
<name>A0A212EXW9_DANPL</name>
<protein>
    <submittedName>
        <fullName evidence="3">Otoancorin like protein</fullName>
    </submittedName>
</protein>
<dbReference type="KEGG" id="dpl:KGM_206154"/>
<accession>A0A212EXW9</accession>
<dbReference type="eggNOG" id="ENOG502T7T4">
    <property type="taxonomic scope" value="Eukaryota"/>
</dbReference>
<dbReference type="EMBL" id="AGBW02011660">
    <property type="protein sequence ID" value="OWR46339.1"/>
    <property type="molecule type" value="Genomic_DNA"/>
</dbReference>
<dbReference type="InterPro" id="IPR026664">
    <property type="entry name" value="Stereocilin-rel"/>
</dbReference>
<dbReference type="InParanoid" id="A0A212EXW9"/>